<evidence type="ECO:0000313" key="2">
    <source>
        <dbReference type="EMBL" id="RYN47144.1"/>
    </source>
</evidence>
<sequence>MGSVTQIVCARLGQLRNTDSRPFVDTSGIARLFDNGQVALIMQEHNADPHHILTYSSIVQKKAPMIFAALVWLLQPLYIVTFLEAGIDDKKLPLDAQTLQRVLNESHLSVKFYETQYEYVPHYFERGLHISIHDKNVVLPFFSVERIPEIDGSFGCISRVTICPTFHNLSEESEIAQTFIQKELRLQSRSNLPGNFQMEKKNLQLLHCIKHENIVELLCSYSVSAHDTETHFLIFREEPMDLNRFFRFPKPPGQFSNPETYYFALQDLASALHGIHEFKLDQTKYSANYTRTGSHRDLRPHNILVRANTMLIADFGLADFKDPNEGKGSQTLWKAGRGDYIAPECYEDSFDRRIVGRSLDIWAFGCMIVDIVTYMTGGATTLEQFCESRVGLWREPVRNGFFFHDGALKAEVINQIAALEQNKDDPACSVLMEAVRKMLAILPKDRSSSLDVWISMQHACLVKLSHQASSELVKYDNFLKGEGDSGPSQITLWFEMARLCSWQEIVGTAGPSTWNSFSSVRGFVDVKTAQTLVFAVYTLTKVQRGRLSTTMKLRGQTGQADSLHLVFQEKLTEHVQRLFDLLPTRLQKRADNWWTQRLLDKSAEEDLTTLAIEGHTSSSNLVREIGGRAQVKKRLMAVSTSSSTNIDDSQLSLQLKRLSGYREHGTRQYAFYEESLNSEAVLVEEIHIEASEGEVLDPEEARIRKVNLARLLATPDKPPSFHVLDCIGFIDGRSGQLPKFLHKLPNGYTLPTRAISENQMPQDLLWLLERPQSKEDDTPALERRIVLAQVLVTSLHSLHLNGWLHKTLNSKNILFFPGTSGVFDLAAPRIIGFTQSRPDGGIWSSAGYTGQPGSTGAPLCIHPSYTNQRRKDTKARFRRVYDYYSLGILLLEIGIWKSHKSMLTRFSKIKHGTEDVLFMKFVPRLLPYMGSTYTNAVTKCLQIAFKEDKPGASAEGQLNEFYNDVVEPIMEMGV</sequence>
<feature type="domain" description="Protein kinase" evidence="1">
    <location>
        <begin position="143"/>
        <end position="461"/>
    </location>
</feature>
<dbReference type="SMART" id="SM00220">
    <property type="entry name" value="S_TKc"/>
    <property type="match status" value="1"/>
</dbReference>
<gene>
    <name evidence="2" type="ORF">AA0114_g7930</name>
</gene>
<dbReference type="Proteomes" id="UP000292402">
    <property type="component" value="Unassembled WGS sequence"/>
</dbReference>
<dbReference type="PANTHER" id="PTHR37542">
    <property type="entry name" value="HELO DOMAIN-CONTAINING PROTEIN-RELATED"/>
    <property type="match status" value="1"/>
</dbReference>
<reference evidence="3" key="1">
    <citation type="journal article" date="2019" name="bioRxiv">
        <title>Genomics, evolutionary history and diagnostics of the Alternaria alternata species group including apple and Asian pear pathotypes.</title>
        <authorList>
            <person name="Armitage A.D."/>
            <person name="Cockerton H.M."/>
            <person name="Sreenivasaprasad S."/>
            <person name="Woodhall J.W."/>
            <person name="Lane C.R."/>
            <person name="Harrison R.J."/>
            <person name="Clarkson J.P."/>
        </authorList>
    </citation>
    <scope>NUCLEOTIDE SEQUENCE [LARGE SCALE GENOMIC DNA]</scope>
    <source>
        <strain evidence="3">FERA 1082</strain>
    </source>
</reference>
<dbReference type="PROSITE" id="PS50011">
    <property type="entry name" value="PROTEIN_KINASE_DOM"/>
    <property type="match status" value="2"/>
</dbReference>
<feature type="domain" description="Protein kinase" evidence="1">
    <location>
        <begin position="620"/>
        <end position="962"/>
    </location>
</feature>
<dbReference type="InterPro" id="IPR000719">
    <property type="entry name" value="Prot_kinase_dom"/>
</dbReference>
<dbReference type="GO" id="GO:0005524">
    <property type="term" value="F:ATP binding"/>
    <property type="evidence" value="ECO:0007669"/>
    <property type="project" value="InterPro"/>
</dbReference>
<dbReference type="PANTHER" id="PTHR37542:SF3">
    <property type="entry name" value="PRION-INHIBITION AND PROPAGATION HELO DOMAIN-CONTAINING PROTEIN"/>
    <property type="match status" value="1"/>
</dbReference>
<protein>
    <recommendedName>
        <fullName evidence="1">Protein kinase domain-containing protein</fullName>
    </recommendedName>
</protein>
<evidence type="ECO:0000313" key="3">
    <source>
        <dbReference type="Proteomes" id="UP000292402"/>
    </source>
</evidence>
<dbReference type="InterPro" id="IPR011009">
    <property type="entry name" value="Kinase-like_dom_sf"/>
</dbReference>
<dbReference type="SUPFAM" id="SSF56112">
    <property type="entry name" value="Protein kinase-like (PK-like)"/>
    <property type="match status" value="2"/>
</dbReference>
<dbReference type="AlphaFoldDB" id="A0A4Q4MAZ8"/>
<accession>A0A4Q4MAZ8</accession>
<dbReference type="EMBL" id="PDXA01000027">
    <property type="protein sequence ID" value="RYN47144.1"/>
    <property type="molecule type" value="Genomic_DNA"/>
</dbReference>
<evidence type="ECO:0000259" key="1">
    <source>
        <dbReference type="PROSITE" id="PS50011"/>
    </source>
</evidence>
<dbReference type="GO" id="GO:0004672">
    <property type="term" value="F:protein kinase activity"/>
    <property type="evidence" value="ECO:0007669"/>
    <property type="project" value="InterPro"/>
</dbReference>
<proteinExistence type="predicted"/>
<dbReference type="Gene3D" id="1.10.510.10">
    <property type="entry name" value="Transferase(Phosphotransferase) domain 1"/>
    <property type="match status" value="2"/>
</dbReference>
<organism evidence="2 3">
    <name type="scientific">Alternaria tenuissima</name>
    <dbReference type="NCBI Taxonomy" id="119927"/>
    <lineage>
        <taxon>Eukaryota</taxon>
        <taxon>Fungi</taxon>
        <taxon>Dikarya</taxon>
        <taxon>Ascomycota</taxon>
        <taxon>Pezizomycotina</taxon>
        <taxon>Dothideomycetes</taxon>
        <taxon>Pleosporomycetidae</taxon>
        <taxon>Pleosporales</taxon>
        <taxon>Pleosporineae</taxon>
        <taxon>Pleosporaceae</taxon>
        <taxon>Alternaria</taxon>
        <taxon>Alternaria sect. Alternaria</taxon>
        <taxon>Alternaria alternata complex</taxon>
    </lineage>
</organism>
<dbReference type="Pfam" id="PF00069">
    <property type="entry name" value="Pkinase"/>
    <property type="match status" value="1"/>
</dbReference>
<name>A0A4Q4MAZ8_9PLEO</name>
<comment type="caution">
    <text evidence="2">The sequence shown here is derived from an EMBL/GenBank/DDBJ whole genome shotgun (WGS) entry which is preliminary data.</text>
</comment>